<dbReference type="EMBL" id="KQ947423">
    <property type="protein sequence ID" value="KUJ12874.1"/>
    <property type="molecule type" value="Genomic_DNA"/>
</dbReference>
<dbReference type="RefSeq" id="XP_018067229.1">
    <property type="nucleotide sequence ID" value="XM_018205741.1"/>
</dbReference>
<keyword evidence="3" id="KW-1185">Reference proteome</keyword>
<evidence type="ECO:0000313" key="3">
    <source>
        <dbReference type="Proteomes" id="UP000070700"/>
    </source>
</evidence>
<reference evidence="2 3" key="1">
    <citation type="submission" date="2015-10" db="EMBL/GenBank/DDBJ databases">
        <title>Full genome of DAOMC 229536 Phialocephala scopiformis, a fungal endophyte of spruce producing the potent anti-insectan compound rugulosin.</title>
        <authorList>
            <consortium name="DOE Joint Genome Institute"/>
            <person name="Walker A.K."/>
            <person name="Frasz S.L."/>
            <person name="Seifert K.A."/>
            <person name="Miller J.D."/>
            <person name="Mondo S.J."/>
            <person name="Labutti K."/>
            <person name="Lipzen A."/>
            <person name="Dockter R."/>
            <person name="Kennedy M."/>
            <person name="Grigoriev I.V."/>
            <person name="Spatafora J.W."/>
        </authorList>
    </citation>
    <scope>NUCLEOTIDE SEQUENCE [LARGE SCALE GENOMIC DNA]</scope>
    <source>
        <strain evidence="2 3">CBS 120377</strain>
    </source>
</reference>
<dbReference type="InParanoid" id="A0A194WYV3"/>
<organism evidence="2 3">
    <name type="scientific">Mollisia scopiformis</name>
    <name type="common">Conifer needle endophyte fungus</name>
    <name type="synonym">Phialocephala scopiformis</name>
    <dbReference type="NCBI Taxonomy" id="149040"/>
    <lineage>
        <taxon>Eukaryota</taxon>
        <taxon>Fungi</taxon>
        <taxon>Dikarya</taxon>
        <taxon>Ascomycota</taxon>
        <taxon>Pezizomycotina</taxon>
        <taxon>Leotiomycetes</taxon>
        <taxon>Helotiales</taxon>
        <taxon>Mollisiaceae</taxon>
        <taxon>Mollisia</taxon>
    </lineage>
</organism>
<dbReference type="GeneID" id="28815467"/>
<evidence type="ECO:0000313" key="2">
    <source>
        <dbReference type="EMBL" id="KUJ12874.1"/>
    </source>
</evidence>
<dbReference type="KEGG" id="psco:LY89DRAFT_195714"/>
<proteinExistence type="predicted"/>
<protein>
    <submittedName>
        <fullName evidence="2">Uncharacterized protein</fullName>
    </submittedName>
</protein>
<feature type="chain" id="PRO_5008267686" evidence="1">
    <location>
        <begin position="25"/>
        <end position="374"/>
    </location>
</feature>
<feature type="signal peptide" evidence="1">
    <location>
        <begin position="1"/>
        <end position="24"/>
    </location>
</feature>
<gene>
    <name evidence="2" type="ORF">LY89DRAFT_195714</name>
</gene>
<keyword evidence="1" id="KW-0732">Signal</keyword>
<dbReference type="AlphaFoldDB" id="A0A194WYV3"/>
<accession>A0A194WYV3</accession>
<sequence>MGLMHGLVDPWMVLLLSYTNQVVSLAPGLGLQSIQSPRHPAPSQPRMESVITGLTCLTKVDFSTIHVDDVSADSQSLRSLYHFHSPNSYTVHSWNSIELATLFALPRVSWARIHVWERTMLGSFDFSKYEALKLKTLHLIVCFVHARFIGPLFEKTPDLESLHINLLLDPSDNCRLARRINCVELTASLSKLTNRPLQVPLSATVQLYSNLRNLTIVTKVQTSASATHHAFTLNESRNGLVDWGVEASVVSLEFLDRLEFLEIEMACLFGWDRSGARPICEIVPDSLKVLKLTSALGALSLPVSFSGFYQWDKEGLLNYFRFYPDSHKRCNIEEIILHEKLQCPLDSLQRDQIHTVRLSSLLNSSGVALRIQSL</sequence>
<name>A0A194WYV3_MOLSC</name>
<evidence type="ECO:0000256" key="1">
    <source>
        <dbReference type="SAM" id="SignalP"/>
    </source>
</evidence>
<dbReference type="Proteomes" id="UP000070700">
    <property type="component" value="Unassembled WGS sequence"/>
</dbReference>